<name>A0ABT0BMK4_9SPHN</name>
<keyword evidence="3" id="KW-1185">Reference proteome</keyword>
<dbReference type="RefSeq" id="WP_243918973.1">
    <property type="nucleotide sequence ID" value="NZ_JALHLG010000005.1"/>
</dbReference>
<dbReference type="Pfam" id="PF07330">
    <property type="entry name" value="DUF1467"/>
    <property type="match status" value="1"/>
</dbReference>
<dbReference type="InterPro" id="IPR009935">
    <property type="entry name" value="DUF1467"/>
</dbReference>
<comment type="caution">
    <text evidence="2">The sequence shown here is derived from an EMBL/GenBank/DDBJ whole genome shotgun (WGS) entry which is preliminary data.</text>
</comment>
<reference evidence="2 3" key="1">
    <citation type="submission" date="2022-04" db="EMBL/GenBank/DDBJ databases">
        <title>Identification of a novel bacterium isolated from mangrove sediments.</title>
        <authorList>
            <person name="Pan X."/>
        </authorList>
    </citation>
    <scope>NUCLEOTIDE SEQUENCE [LARGE SCALE GENOMIC DNA]</scope>
    <source>
        <strain evidence="2 3">B2638</strain>
    </source>
</reference>
<evidence type="ECO:0000256" key="1">
    <source>
        <dbReference type="SAM" id="Phobius"/>
    </source>
</evidence>
<proteinExistence type="predicted"/>
<feature type="transmembrane region" description="Helical" evidence="1">
    <location>
        <begin position="52"/>
        <end position="69"/>
    </location>
</feature>
<evidence type="ECO:0000313" key="2">
    <source>
        <dbReference type="EMBL" id="MCJ2186195.1"/>
    </source>
</evidence>
<feature type="transmembrane region" description="Helical" evidence="1">
    <location>
        <begin position="7"/>
        <end position="26"/>
    </location>
</feature>
<keyword evidence="1" id="KW-0472">Membrane</keyword>
<protein>
    <submittedName>
        <fullName evidence="2">DUF1467 family protein</fullName>
    </submittedName>
</protein>
<evidence type="ECO:0000313" key="3">
    <source>
        <dbReference type="Proteomes" id="UP001202281"/>
    </source>
</evidence>
<keyword evidence="1" id="KW-0812">Transmembrane</keyword>
<accession>A0ABT0BMK4</accession>
<organism evidence="2 3">
    <name type="scientific">Novosphingobium beihaiensis</name>
    <dbReference type="NCBI Taxonomy" id="2930389"/>
    <lineage>
        <taxon>Bacteria</taxon>
        <taxon>Pseudomonadati</taxon>
        <taxon>Pseudomonadota</taxon>
        <taxon>Alphaproteobacteria</taxon>
        <taxon>Sphingomonadales</taxon>
        <taxon>Sphingomonadaceae</taxon>
        <taxon>Novosphingobium</taxon>
    </lineage>
</organism>
<dbReference type="Proteomes" id="UP001202281">
    <property type="component" value="Unassembled WGS sequence"/>
</dbReference>
<sequence length="95" mass="10576">MQWFSILAIYGLLWILSAFLVMPIGLRTPDESGDEVGAGHADSAPVNFRPRVIVLRATLLAAVLFVLYYENYVNGWITLADLNFFGDPPVKDLGY</sequence>
<gene>
    <name evidence="2" type="ORF">MTR66_05115</name>
</gene>
<dbReference type="EMBL" id="JALHLG010000005">
    <property type="protein sequence ID" value="MCJ2186195.1"/>
    <property type="molecule type" value="Genomic_DNA"/>
</dbReference>
<keyword evidence="1" id="KW-1133">Transmembrane helix</keyword>